<reference evidence="9 10" key="1">
    <citation type="journal article" date="2007" name="Nature">
        <title>Evolution of genes and genomes on the Drosophila phylogeny.</title>
        <authorList>
            <consortium name="Drosophila 12 Genomes Consortium"/>
            <person name="Clark A.G."/>
            <person name="Eisen M.B."/>
            <person name="Smith D.R."/>
            <person name="Bergman C.M."/>
            <person name="Oliver B."/>
            <person name="Markow T.A."/>
            <person name="Kaufman T.C."/>
            <person name="Kellis M."/>
            <person name="Gelbart W."/>
            <person name="Iyer V.N."/>
            <person name="Pollard D.A."/>
            <person name="Sackton T.B."/>
            <person name="Larracuente A.M."/>
            <person name="Singh N.D."/>
            <person name="Abad J.P."/>
            <person name="Abt D.N."/>
            <person name="Adryan B."/>
            <person name="Aguade M."/>
            <person name="Akashi H."/>
            <person name="Anderson W.W."/>
            <person name="Aquadro C.F."/>
            <person name="Ardell D.H."/>
            <person name="Arguello R."/>
            <person name="Artieri C.G."/>
            <person name="Barbash D.A."/>
            <person name="Barker D."/>
            <person name="Barsanti P."/>
            <person name="Batterham P."/>
            <person name="Batzoglou S."/>
            <person name="Begun D."/>
            <person name="Bhutkar A."/>
            <person name="Blanco E."/>
            <person name="Bosak S.A."/>
            <person name="Bradley R.K."/>
            <person name="Brand A.D."/>
            <person name="Brent M.R."/>
            <person name="Brooks A.N."/>
            <person name="Brown R.H."/>
            <person name="Butlin R.K."/>
            <person name="Caggese C."/>
            <person name="Calvi B.R."/>
            <person name="Bernardo de Carvalho A."/>
            <person name="Caspi A."/>
            <person name="Castrezana S."/>
            <person name="Celniker S.E."/>
            <person name="Chang J.L."/>
            <person name="Chapple C."/>
            <person name="Chatterji S."/>
            <person name="Chinwalla A."/>
            <person name="Civetta A."/>
            <person name="Clifton S.W."/>
            <person name="Comeron J.M."/>
            <person name="Costello J.C."/>
            <person name="Coyne J.A."/>
            <person name="Daub J."/>
            <person name="David R.G."/>
            <person name="Delcher A.L."/>
            <person name="Delehaunty K."/>
            <person name="Do C.B."/>
            <person name="Ebling H."/>
            <person name="Edwards K."/>
            <person name="Eickbush T."/>
            <person name="Evans J.D."/>
            <person name="Filipski A."/>
            <person name="Findeiss S."/>
            <person name="Freyhult E."/>
            <person name="Fulton L."/>
            <person name="Fulton R."/>
            <person name="Garcia A.C."/>
            <person name="Gardiner A."/>
            <person name="Garfield D.A."/>
            <person name="Garvin B.E."/>
            <person name="Gibson G."/>
            <person name="Gilbert D."/>
            <person name="Gnerre S."/>
            <person name="Godfrey J."/>
            <person name="Good R."/>
            <person name="Gotea V."/>
            <person name="Gravely B."/>
            <person name="Greenberg A.J."/>
            <person name="Griffiths-Jones S."/>
            <person name="Gross S."/>
            <person name="Guigo R."/>
            <person name="Gustafson E.A."/>
            <person name="Haerty W."/>
            <person name="Hahn M.W."/>
            <person name="Halligan D.L."/>
            <person name="Halpern A.L."/>
            <person name="Halter G.M."/>
            <person name="Han M.V."/>
            <person name="Heger A."/>
            <person name="Hillier L."/>
            <person name="Hinrichs A.S."/>
            <person name="Holmes I."/>
            <person name="Hoskins R.A."/>
            <person name="Hubisz M.J."/>
            <person name="Hultmark D."/>
            <person name="Huntley M.A."/>
            <person name="Jaffe D.B."/>
            <person name="Jagadeeshan S."/>
            <person name="Jeck W.R."/>
            <person name="Johnson J."/>
            <person name="Jones C.D."/>
            <person name="Jordan W.C."/>
            <person name="Karpen G.H."/>
            <person name="Kataoka E."/>
            <person name="Keightley P.D."/>
            <person name="Kheradpour P."/>
            <person name="Kirkness E.F."/>
            <person name="Koerich L.B."/>
            <person name="Kristiansen K."/>
            <person name="Kudrna D."/>
            <person name="Kulathinal R.J."/>
            <person name="Kumar S."/>
            <person name="Kwok R."/>
            <person name="Lander E."/>
            <person name="Langley C.H."/>
            <person name="Lapoint R."/>
            <person name="Lazzaro B.P."/>
            <person name="Lee S.J."/>
            <person name="Levesque L."/>
            <person name="Li R."/>
            <person name="Lin C.F."/>
            <person name="Lin M.F."/>
            <person name="Lindblad-Toh K."/>
            <person name="Llopart A."/>
            <person name="Long M."/>
            <person name="Low L."/>
            <person name="Lozovsky E."/>
            <person name="Lu J."/>
            <person name="Luo M."/>
            <person name="Machado C.A."/>
            <person name="Makalowski W."/>
            <person name="Marzo M."/>
            <person name="Matsuda M."/>
            <person name="Matzkin L."/>
            <person name="McAllister B."/>
            <person name="McBride C.S."/>
            <person name="McKernan B."/>
            <person name="McKernan K."/>
            <person name="Mendez-Lago M."/>
            <person name="Minx P."/>
            <person name="Mollenhauer M.U."/>
            <person name="Montooth K."/>
            <person name="Mount S.M."/>
            <person name="Mu X."/>
            <person name="Myers E."/>
            <person name="Negre B."/>
            <person name="Newfeld S."/>
            <person name="Nielsen R."/>
            <person name="Noor M.A."/>
            <person name="O'Grady P."/>
            <person name="Pachter L."/>
            <person name="Papaceit M."/>
            <person name="Parisi M.J."/>
            <person name="Parisi M."/>
            <person name="Parts L."/>
            <person name="Pedersen J.S."/>
            <person name="Pesole G."/>
            <person name="Phillippy A.M."/>
            <person name="Ponting C.P."/>
            <person name="Pop M."/>
            <person name="Porcelli D."/>
            <person name="Powell J.R."/>
            <person name="Prohaska S."/>
            <person name="Pruitt K."/>
            <person name="Puig M."/>
            <person name="Quesneville H."/>
            <person name="Ram K.R."/>
            <person name="Rand D."/>
            <person name="Rasmussen M.D."/>
            <person name="Reed L.K."/>
            <person name="Reenan R."/>
            <person name="Reily A."/>
            <person name="Remington K.A."/>
            <person name="Rieger T.T."/>
            <person name="Ritchie M.G."/>
            <person name="Robin C."/>
            <person name="Rogers Y.H."/>
            <person name="Rohde C."/>
            <person name="Rozas J."/>
            <person name="Rubenfield M.J."/>
            <person name="Ruiz A."/>
            <person name="Russo S."/>
            <person name="Salzberg S.L."/>
            <person name="Sanchez-Gracia A."/>
            <person name="Saranga D.J."/>
            <person name="Sato H."/>
            <person name="Schaeffer S.W."/>
            <person name="Schatz M.C."/>
            <person name="Schlenke T."/>
            <person name="Schwartz R."/>
            <person name="Segarra C."/>
            <person name="Singh R.S."/>
            <person name="Sirot L."/>
            <person name="Sirota M."/>
            <person name="Sisneros N.B."/>
            <person name="Smith C.D."/>
            <person name="Smith T.F."/>
            <person name="Spieth J."/>
            <person name="Stage D.E."/>
            <person name="Stark A."/>
            <person name="Stephan W."/>
            <person name="Strausberg R.L."/>
            <person name="Strempel S."/>
            <person name="Sturgill D."/>
            <person name="Sutton G."/>
            <person name="Sutton G.G."/>
            <person name="Tao W."/>
            <person name="Teichmann S."/>
            <person name="Tobari Y.N."/>
            <person name="Tomimura Y."/>
            <person name="Tsolas J.M."/>
            <person name="Valente V.L."/>
            <person name="Venter E."/>
            <person name="Venter J.C."/>
            <person name="Vicario S."/>
            <person name="Vieira F.G."/>
            <person name="Vilella A.J."/>
            <person name="Villasante A."/>
            <person name="Walenz B."/>
            <person name="Wang J."/>
            <person name="Wasserman M."/>
            <person name="Watts T."/>
            <person name="Wilson D."/>
            <person name="Wilson R.K."/>
            <person name="Wing R.A."/>
            <person name="Wolfner M.F."/>
            <person name="Wong A."/>
            <person name="Wong G.K."/>
            <person name="Wu C.I."/>
            <person name="Wu G."/>
            <person name="Yamamoto D."/>
            <person name="Yang H.P."/>
            <person name="Yang S.P."/>
            <person name="Yorke J.A."/>
            <person name="Yoshida K."/>
            <person name="Zdobnov E."/>
            <person name="Zhang P."/>
            <person name="Zhang Y."/>
            <person name="Zimin A.V."/>
            <person name="Baldwin J."/>
            <person name="Abdouelleil A."/>
            <person name="Abdulkadir J."/>
            <person name="Abebe A."/>
            <person name="Abera B."/>
            <person name="Abreu J."/>
            <person name="Acer S.C."/>
            <person name="Aftuck L."/>
            <person name="Alexander A."/>
            <person name="An P."/>
            <person name="Anderson E."/>
            <person name="Anderson S."/>
            <person name="Arachi H."/>
            <person name="Azer M."/>
            <person name="Bachantsang P."/>
            <person name="Barry A."/>
            <person name="Bayul T."/>
            <person name="Berlin A."/>
            <person name="Bessette D."/>
            <person name="Bloom T."/>
            <person name="Blye J."/>
            <person name="Boguslavskiy L."/>
            <person name="Bonnet C."/>
            <person name="Boukhgalter B."/>
            <person name="Bourzgui I."/>
            <person name="Brown A."/>
            <person name="Cahill P."/>
            <person name="Channer S."/>
            <person name="Cheshatsang Y."/>
            <person name="Chuda L."/>
            <person name="Citroen M."/>
            <person name="Collymore A."/>
            <person name="Cooke P."/>
            <person name="Costello M."/>
            <person name="D'Aco K."/>
            <person name="Daza R."/>
            <person name="De Haan G."/>
            <person name="DeGray S."/>
            <person name="DeMaso C."/>
            <person name="Dhargay N."/>
            <person name="Dooley K."/>
            <person name="Dooley E."/>
            <person name="Doricent M."/>
            <person name="Dorje P."/>
            <person name="Dorjee K."/>
            <person name="Dupes A."/>
            <person name="Elong R."/>
            <person name="Falk J."/>
            <person name="Farina A."/>
            <person name="Faro S."/>
            <person name="Ferguson D."/>
            <person name="Fisher S."/>
            <person name="Foley C.D."/>
            <person name="Franke A."/>
            <person name="Friedrich D."/>
            <person name="Gadbois L."/>
            <person name="Gearin G."/>
            <person name="Gearin C.R."/>
            <person name="Giannoukos G."/>
            <person name="Goode T."/>
            <person name="Graham J."/>
            <person name="Grandbois E."/>
            <person name="Grewal S."/>
            <person name="Gyaltsen K."/>
            <person name="Hafez N."/>
            <person name="Hagos B."/>
            <person name="Hall J."/>
            <person name="Henson C."/>
            <person name="Hollinger A."/>
            <person name="Honan T."/>
            <person name="Huard M.D."/>
            <person name="Hughes L."/>
            <person name="Hurhula B."/>
            <person name="Husby M.E."/>
            <person name="Kamat A."/>
            <person name="Kanga B."/>
            <person name="Kashin S."/>
            <person name="Khazanovich D."/>
            <person name="Kisner P."/>
            <person name="Lance K."/>
            <person name="Lara M."/>
            <person name="Lee W."/>
            <person name="Lennon N."/>
            <person name="Letendre F."/>
            <person name="LeVine R."/>
            <person name="Lipovsky A."/>
            <person name="Liu X."/>
            <person name="Liu J."/>
            <person name="Liu S."/>
            <person name="Lokyitsang T."/>
            <person name="Lokyitsang Y."/>
            <person name="Lubonja R."/>
            <person name="Lui A."/>
            <person name="MacDonald P."/>
            <person name="Magnisalis V."/>
            <person name="Maru K."/>
            <person name="Matthews C."/>
            <person name="McCusker W."/>
            <person name="McDonough S."/>
            <person name="Mehta T."/>
            <person name="Meldrim J."/>
            <person name="Meneus L."/>
            <person name="Mihai O."/>
            <person name="Mihalev A."/>
            <person name="Mihova T."/>
            <person name="Mittelman R."/>
            <person name="Mlenga V."/>
            <person name="Montmayeur A."/>
            <person name="Mulrain L."/>
            <person name="Navidi A."/>
            <person name="Naylor J."/>
            <person name="Negash T."/>
            <person name="Nguyen T."/>
            <person name="Nguyen N."/>
            <person name="Nicol R."/>
            <person name="Norbu C."/>
            <person name="Norbu N."/>
            <person name="Novod N."/>
            <person name="O'Neill B."/>
            <person name="Osman S."/>
            <person name="Markiewicz E."/>
            <person name="Oyono O.L."/>
            <person name="Patti C."/>
            <person name="Phunkhang P."/>
            <person name="Pierre F."/>
            <person name="Priest M."/>
            <person name="Raghuraman S."/>
            <person name="Rege F."/>
            <person name="Reyes R."/>
            <person name="Rise C."/>
            <person name="Rogov P."/>
            <person name="Ross K."/>
            <person name="Ryan E."/>
            <person name="Settipalli S."/>
            <person name="Shea T."/>
            <person name="Sherpa N."/>
            <person name="Shi L."/>
            <person name="Shih D."/>
            <person name="Sparrow T."/>
            <person name="Spaulding J."/>
            <person name="Stalker J."/>
            <person name="Stange-Thomann N."/>
            <person name="Stavropoulos S."/>
            <person name="Stone C."/>
            <person name="Strader C."/>
            <person name="Tesfaye S."/>
            <person name="Thomson T."/>
            <person name="Thoulutsang Y."/>
            <person name="Thoulutsang D."/>
            <person name="Topham K."/>
            <person name="Topping I."/>
            <person name="Tsamla T."/>
            <person name="Vassiliev H."/>
            <person name="Vo A."/>
            <person name="Wangchuk T."/>
            <person name="Wangdi T."/>
            <person name="Weiand M."/>
            <person name="Wilkinson J."/>
            <person name="Wilson A."/>
            <person name="Yadav S."/>
            <person name="Young G."/>
            <person name="Yu Q."/>
            <person name="Zembek L."/>
            <person name="Zhong D."/>
            <person name="Zimmer A."/>
            <person name="Zwirko Z."/>
            <person name="Jaffe D.B."/>
            <person name="Alvarez P."/>
            <person name="Brockman W."/>
            <person name="Butler J."/>
            <person name="Chin C."/>
            <person name="Gnerre S."/>
            <person name="Grabherr M."/>
            <person name="Kleber M."/>
            <person name="Mauceli E."/>
            <person name="MacCallum I."/>
        </authorList>
    </citation>
    <scope>NUCLEOTIDE SEQUENCE [LARGE SCALE GENOMIC DNA]</scope>
    <source>
        <strain evidence="10">Tucson 15287-2541.00</strain>
    </source>
</reference>
<keyword evidence="4 8" id="KW-1133">Transmembrane helix</keyword>
<dbReference type="SUPFAM" id="SSF53850">
    <property type="entry name" value="Periplasmic binding protein-like II"/>
    <property type="match status" value="1"/>
</dbReference>
<dbReference type="FunCoup" id="B4JVR4">
    <property type="interactions" value="13"/>
</dbReference>
<evidence type="ECO:0000256" key="2">
    <source>
        <dbReference type="ARBA" id="ARBA00022475"/>
    </source>
</evidence>
<keyword evidence="6" id="KW-0675">Receptor</keyword>
<dbReference type="PANTHER" id="PTHR42643">
    <property type="entry name" value="IONOTROPIC RECEPTOR 20A-RELATED"/>
    <property type="match status" value="1"/>
</dbReference>
<dbReference type="HOGENOM" id="CLU_466364_0_0_1"/>
<keyword evidence="5 8" id="KW-0472">Membrane</keyword>
<evidence type="ECO:0000256" key="1">
    <source>
        <dbReference type="ARBA" id="ARBA00004651"/>
    </source>
</evidence>
<keyword evidence="2" id="KW-1003">Cell membrane</keyword>
<keyword evidence="3 8" id="KW-0812">Transmembrane</keyword>
<evidence type="ECO:0000256" key="8">
    <source>
        <dbReference type="SAM" id="Phobius"/>
    </source>
</evidence>
<evidence type="ECO:0000313" key="10">
    <source>
        <dbReference type="Proteomes" id="UP000001070"/>
    </source>
</evidence>
<dbReference type="eggNOG" id="ENOG502SXUQ">
    <property type="taxonomic scope" value="Eukaryota"/>
</dbReference>
<dbReference type="AlphaFoldDB" id="B4JVR4"/>
<proteinExistence type="predicted"/>
<dbReference type="PhylomeDB" id="B4JVR4"/>
<dbReference type="PANTHER" id="PTHR42643:SF41">
    <property type="entry name" value="IONOTROPIC RECEPTOR 20A-RELATED"/>
    <property type="match status" value="1"/>
</dbReference>
<dbReference type="OrthoDB" id="7969653at2759"/>
<dbReference type="InParanoid" id="B4JVR4"/>
<gene>
    <name evidence="9" type="primary">Dgri\GH22898</name>
    <name evidence="9" type="ORF">Dgri_GH22898</name>
</gene>
<dbReference type="Gene3D" id="1.10.287.70">
    <property type="match status" value="1"/>
</dbReference>
<organism evidence="10">
    <name type="scientific">Drosophila grimshawi</name>
    <name type="common">Hawaiian fruit fly</name>
    <name type="synonym">Idiomyia grimshawi</name>
    <dbReference type="NCBI Taxonomy" id="7222"/>
    <lineage>
        <taxon>Eukaryota</taxon>
        <taxon>Metazoa</taxon>
        <taxon>Ecdysozoa</taxon>
        <taxon>Arthropoda</taxon>
        <taxon>Hexapoda</taxon>
        <taxon>Insecta</taxon>
        <taxon>Pterygota</taxon>
        <taxon>Neoptera</taxon>
        <taxon>Endopterygota</taxon>
        <taxon>Diptera</taxon>
        <taxon>Brachycera</taxon>
        <taxon>Muscomorpha</taxon>
        <taxon>Ephydroidea</taxon>
        <taxon>Drosophilidae</taxon>
        <taxon>Drosophila</taxon>
        <taxon>Hawaiian Drosophila</taxon>
    </lineage>
</organism>
<name>B4JVR4_DROGR</name>
<feature type="transmembrane region" description="Helical" evidence="8">
    <location>
        <begin position="392"/>
        <end position="411"/>
    </location>
</feature>
<evidence type="ECO:0000256" key="5">
    <source>
        <dbReference type="ARBA" id="ARBA00023136"/>
    </source>
</evidence>
<feature type="transmembrane region" description="Helical" evidence="8">
    <location>
        <begin position="212"/>
        <end position="235"/>
    </location>
</feature>
<protein>
    <submittedName>
        <fullName evidence="9">GH22898</fullName>
    </submittedName>
</protein>
<evidence type="ECO:0000256" key="3">
    <source>
        <dbReference type="ARBA" id="ARBA00022692"/>
    </source>
</evidence>
<evidence type="ECO:0000256" key="6">
    <source>
        <dbReference type="ARBA" id="ARBA00023170"/>
    </source>
</evidence>
<feature type="transmembrane region" description="Helical" evidence="8">
    <location>
        <begin position="465"/>
        <end position="486"/>
    </location>
</feature>
<dbReference type="EMBL" id="CH916375">
    <property type="protein sequence ID" value="EDV98052.1"/>
    <property type="molecule type" value="Genomic_DNA"/>
</dbReference>
<evidence type="ECO:0000256" key="4">
    <source>
        <dbReference type="ARBA" id="ARBA00022989"/>
    </source>
</evidence>
<feature type="transmembrane region" description="Helical" evidence="8">
    <location>
        <begin position="277"/>
        <end position="296"/>
    </location>
</feature>
<feature type="transmembrane region" description="Helical" evidence="8">
    <location>
        <begin position="247"/>
        <end position="265"/>
    </location>
</feature>
<keyword evidence="7" id="KW-0325">Glycoprotein</keyword>
<dbReference type="Proteomes" id="UP000001070">
    <property type="component" value="Unassembled WGS sequence"/>
</dbReference>
<keyword evidence="10" id="KW-1185">Reference proteome</keyword>
<dbReference type="GO" id="GO:0005886">
    <property type="term" value="C:plasma membrane"/>
    <property type="evidence" value="ECO:0007669"/>
    <property type="project" value="UniProtKB-SubCell"/>
</dbReference>
<dbReference type="InterPro" id="IPR052192">
    <property type="entry name" value="Insect_Ionotropic_Sensory_Rcpt"/>
</dbReference>
<comment type="subcellular location">
    <subcellularLocation>
        <location evidence="1">Cell membrane</location>
        <topology evidence="1">Multi-pass membrane protein</topology>
    </subcellularLocation>
</comment>
<dbReference type="OMA" id="VMPAMSL"/>
<evidence type="ECO:0000256" key="7">
    <source>
        <dbReference type="ARBA" id="ARBA00023180"/>
    </source>
</evidence>
<sequence>MQQIGEQVIFVLFVKQPPNELFKWLTFHFQSADFLLVIEEEFNMPEMWLQFVEFAWELGYMNVLFYYAQNERIYEKQLFPQLKLELSNVNNYVANRNRSIDLHGFEIRVAAYANAPRCLVYDNEHGQQIYGGYYMRFIRHFLAAHNAKFVAINTPNESPGHCIRALLSRHVDLCADALAQKSHNAIVVTNPIRLAYANIMVPSAKPLRSYRYLVAPFHSTVWICLIVYIAFIVFFMSYIHWQQQHRWIFSTFLLETICSVLFTGFALKDLHGRERYILFGVLFVAGFIYSTFYLGYLKSMLTTEVFEPQIDNFEDLLQANISIMIDEYDRNLTRRYNLPNMLWPIIKVVSDETMWQHRSGFDENYAYILFSDRMDLYDYAQKMLRHPRMRRIPIKILFLFAGFPMRDSWFLKQQLSWAWANAFESGLVQKLSEDADHETMSSSVGSLHYLITEDYETATPLDLDYFVMPAMSLGLGYVLALLTFLVELLAWRMRRESTLATSSALID</sequence>
<evidence type="ECO:0000313" key="9">
    <source>
        <dbReference type="EMBL" id="EDV98052.1"/>
    </source>
</evidence>
<accession>B4JVR4</accession>